<accession>A0A9N9B8D2</accession>
<dbReference type="Proteomes" id="UP000789572">
    <property type="component" value="Unassembled WGS sequence"/>
</dbReference>
<name>A0A9N9B8D2_9GLOM</name>
<keyword evidence="4" id="KW-1185">Reference proteome</keyword>
<feature type="transmembrane region" description="Helical" evidence="2">
    <location>
        <begin position="294"/>
        <end position="315"/>
    </location>
</feature>
<reference evidence="3" key="1">
    <citation type="submission" date="2021-06" db="EMBL/GenBank/DDBJ databases">
        <authorList>
            <person name="Kallberg Y."/>
            <person name="Tangrot J."/>
            <person name="Rosling A."/>
        </authorList>
    </citation>
    <scope>NUCLEOTIDE SEQUENCE</scope>
    <source>
        <strain evidence="3">IA702</strain>
    </source>
</reference>
<evidence type="ECO:0000256" key="1">
    <source>
        <dbReference type="SAM" id="MobiDB-lite"/>
    </source>
</evidence>
<organism evidence="3 4">
    <name type="scientific">Paraglomus occultum</name>
    <dbReference type="NCBI Taxonomy" id="144539"/>
    <lineage>
        <taxon>Eukaryota</taxon>
        <taxon>Fungi</taxon>
        <taxon>Fungi incertae sedis</taxon>
        <taxon>Mucoromycota</taxon>
        <taxon>Glomeromycotina</taxon>
        <taxon>Glomeromycetes</taxon>
        <taxon>Paraglomerales</taxon>
        <taxon>Paraglomeraceae</taxon>
        <taxon>Paraglomus</taxon>
    </lineage>
</organism>
<comment type="caution">
    <text evidence="3">The sequence shown here is derived from an EMBL/GenBank/DDBJ whole genome shotgun (WGS) entry which is preliminary data.</text>
</comment>
<keyword evidence="2" id="KW-0472">Membrane</keyword>
<feature type="transmembrane region" description="Helical" evidence="2">
    <location>
        <begin position="30"/>
        <end position="49"/>
    </location>
</feature>
<evidence type="ECO:0000256" key="2">
    <source>
        <dbReference type="SAM" id="Phobius"/>
    </source>
</evidence>
<sequence length="472" mass="53345">MADEIDSNEKMADLLRDHDIRKQKEKRARLIIVLTIAFLTLLFAAWNIWRMVIAVEEPVVTIKDVTRPEIPVPGVVFCGTTLDMPVNCFKAAMNQADDNYAAAPPCDEYIRTPTDASQYINMQGFVNLTGYYCYEFNPSVPASGDGPPLHYNSSIQKIIFSLWSKEKANNTLGAITNDAWFFYAIFSEAEDPKDAMFQIVKFPTISYLYFKRLEKYDSTKSDAITGGRSTEHLTNGANVELETSLSTFAIEGFGISANLWGLFRIIPERYNFDAAASSYTYPVEIWNNRVEFTLLQMAANMGGFVSILSALYLLLFGTRRTVPWGVVQKYLLKSIPPPPPVYTPAALPPYQAAETKRKNQPEPTPNRPNELTPYPVDAYPTTASPPAPFPYYGLDPADRLLTVERHNSTSEAADDGRDSDQERASFYELNDPVVLRLRQELRMEVQSTIANELAKMRAYLNKYYFQGEFKTD</sequence>
<protein>
    <submittedName>
        <fullName evidence="3">7208_t:CDS:1</fullName>
    </submittedName>
</protein>
<dbReference type="AlphaFoldDB" id="A0A9N9B8D2"/>
<feature type="region of interest" description="Disordered" evidence="1">
    <location>
        <begin position="352"/>
        <end position="379"/>
    </location>
</feature>
<dbReference type="OrthoDB" id="5594682at2759"/>
<dbReference type="EMBL" id="CAJVPJ010000782">
    <property type="protein sequence ID" value="CAG8555989.1"/>
    <property type="molecule type" value="Genomic_DNA"/>
</dbReference>
<keyword evidence="2" id="KW-1133">Transmembrane helix</keyword>
<evidence type="ECO:0000313" key="4">
    <source>
        <dbReference type="Proteomes" id="UP000789572"/>
    </source>
</evidence>
<evidence type="ECO:0000313" key="3">
    <source>
        <dbReference type="EMBL" id="CAG8555989.1"/>
    </source>
</evidence>
<keyword evidence="2" id="KW-0812">Transmembrane</keyword>
<proteinExistence type="predicted"/>
<gene>
    <name evidence="3" type="ORF">POCULU_LOCUS5266</name>
</gene>